<protein>
    <submittedName>
        <fullName evidence="3">Membrane protein</fullName>
    </submittedName>
</protein>
<dbReference type="EMBL" id="CP007457">
    <property type="protein sequence ID" value="AIZ16606.1"/>
    <property type="molecule type" value="Genomic_DNA"/>
</dbReference>
<dbReference type="KEGG" id="bpsp:AH67_06510"/>
<keyword evidence="2" id="KW-0472">Membrane</keyword>
<feature type="region of interest" description="Disordered" evidence="1">
    <location>
        <begin position="1"/>
        <end position="38"/>
    </location>
</feature>
<organism evidence="3 4">
    <name type="scientific">Bifidobacterium pseudolongum PV8-2</name>
    <dbReference type="NCBI Taxonomy" id="1447715"/>
    <lineage>
        <taxon>Bacteria</taxon>
        <taxon>Bacillati</taxon>
        <taxon>Actinomycetota</taxon>
        <taxon>Actinomycetes</taxon>
        <taxon>Bifidobacteriales</taxon>
        <taxon>Bifidobacteriaceae</taxon>
        <taxon>Bifidobacterium</taxon>
    </lineage>
</organism>
<feature type="transmembrane region" description="Helical" evidence="2">
    <location>
        <begin position="60"/>
        <end position="80"/>
    </location>
</feature>
<reference evidence="3 4" key="1">
    <citation type="journal article" date="2015" name="Genome Announc.">
        <title>Bifidobacterium pseudolongum Strain PV8-2, Isolated from a Stool Sample of an Anemic Kenyan Infant.</title>
        <authorList>
            <person name="Vazquez-Gutierrez P."/>
            <person name="Lacroix C."/>
            <person name="Chassard C."/>
            <person name="Klumpp J."/>
            <person name="Stevens M.J."/>
            <person name="Jans C."/>
        </authorList>
    </citation>
    <scope>NUCLEOTIDE SEQUENCE [LARGE SCALE GENOMIC DNA]</scope>
    <source>
        <strain evidence="3 4">PV8-2</strain>
    </source>
</reference>
<evidence type="ECO:0000256" key="2">
    <source>
        <dbReference type="SAM" id="Phobius"/>
    </source>
</evidence>
<gene>
    <name evidence="3" type="ORF">AH67_06510</name>
</gene>
<evidence type="ECO:0000313" key="3">
    <source>
        <dbReference type="EMBL" id="AIZ16606.1"/>
    </source>
</evidence>
<keyword evidence="4" id="KW-1185">Reference proteome</keyword>
<keyword evidence="2" id="KW-1133">Transmembrane helix</keyword>
<name>A0A0A7I993_9BIFI</name>
<evidence type="ECO:0000256" key="1">
    <source>
        <dbReference type="SAM" id="MobiDB-lite"/>
    </source>
</evidence>
<sequence>MGSAARSTRSNAAPAGRQSHEARSTQRPQLHVVSNRSANGSAKRGLAAFWAWTKSRSTPLVHIVVAVVFLGACLLGALLLRTQMSSNSFEASRIEQHITMLQQDVEDDQARLAQLEATLPERAQKMNMEPAKGSLSIDLQGYQPAGEGAQ</sequence>
<dbReference type="AlphaFoldDB" id="A0A0A7I993"/>
<dbReference type="STRING" id="1447715.AH67_06510"/>
<feature type="compositionally biased region" description="Polar residues" evidence="1">
    <location>
        <begin position="25"/>
        <end position="38"/>
    </location>
</feature>
<dbReference type="Proteomes" id="UP000030636">
    <property type="component" value="Chromosome"/>
</dbReference>
<dbReference type="OrthoDB" id="3240362at2"/>
<feature type="region of interest" description="Disordered" evidence="1">
    <location>
        <begin position="124"/>
        <end position="150"/>
    </location>
</feature>
<feature type="compositionally biased region" description="Polar residues" evidence="1">
    <location>
        <begin position="1"/>
        <end position="11"/>
    </location>
</feature>
<dbReference type="HOGENOM" id="CLU_110188_1_0_11"/>
<evidence type="ECO:0000313" key="4">
    <source>
        <dbReference type="Proteomes" id="UP000030636"/>
    </source>
</evidence>
<dbReference type="RefSeq" id="WP_022858020.1">
    <property type="nucleotide sequence ID" value="NZ_CP007457.1"/>
</dbReference>
<keyword evidence="2" id="KW-0812">Transmembrane</keyword>
<proteinExistence type="predicted"/>
<accession>A0A0A7I993</accession>